<evidence type="ECO:0000313" key="6">
    <source>
        <dbReference type="EMBL" id="GFG37194.1"/>
    </source>
</evidence>
<reference evidence="7" key="1">
    <citation type="submission" date="2020-01" db="EMBL/GenBank/DDBJ databases">
        <title>Draft genome sequence of the Termite Coptotermes fromosanus.</title>
        <authorList>
            <person name="Itakura S."/>
            <person name="Yosikawa Y."/>
            <person name="Umezawa K."/>
        </authorList>
    </citation>
    <scope>NUCLEOTIDE SEQUENCE [LARGE SCALE GENOMIC DNA]</scope>
</reference>
<dbReference type="PANTHER" id="PTHR48043">
    <property type="entry name" value="EG:EG0003.4 PROTEIN-RELATED"/>
    <property type="match status" value="1"/>
</dbReference>
<dbReference type="SUPFAM" id="SSF53756">
    <property type="entry name" value="UDP-Glycosyltransferase/glycogen phosphorylase"/>
    <property type="match status" value="2"/>
</dbReference>
<name>A0A6L2PYA4_COPFO</name>
<comment type="caution">
    <text evidence="6">The sequence shown here is derived from an EMBL/GenBank/DDBJ whole genome shotgun (WGS) entry which is preliminary data.</text>
</comment>
<dbReference type="PANTHER" id="PTHR48043:SF159">
    <property type="entry name" value="EG:EG0003.4 PROTEIN-RELATED"/>
    <property type="match status" value="1"/>
</dbReference>
<dbReference type="Proteomes" id="UP000502823">
    <property type="component" value="Unassembled WGS sequence"/>
</dbReference>
<dbReference type="GO" id="GO:0008194">
    <property type="term" value="F:UDP-glycosyltransferase activity"/>
    <property type="evidence" value="ECO:0007669"/>
    <property type="project" value="InterPro"/>
</dbReference>
<sequence length="1051" mass="120484">MGTLFWKMNVLIFLTTCLPATDGANILGVFPMPSKSHMAVHSPLMRELARRGHQVTVFSPFPGKSPIANFTDIEFKLSYRELLQNSGTSDMLNIKNFWFFQQMQFYWDLGIRLCELFTQDEEFQKLIKSSEQKFDVIITSAFVYDCIFSISYMLDIPIIKMCTLGGTKWMDEWVGNPSPYAYVPQIFLHFDDKMNFWERMLNALSEVYIKLGRIFYVIPQHDAIIRKNFNSTNIPSISVLEKTTALLFINQHFSIGYPRPLMPNTVEIGGIHITPPRKLNSELQKFLDESPDGVIYFSMGSNLRSSNMKNATKEAFLEAFSKLKQRVLWKWEADSLPGQPSNVKFGKWLPQSDILAHPNVRLFITHCGLLSTQEAIDRGVPIVGIPIHADQRYNLARIVSVGIGIQLDYANITTESVMWALNEVLNNQSYRKNVQRISRIYRDQPLSPLQQAVYWTEYVIRHKGAPHMRSAVLDLAWYQYFLLDVIAVLALAAVCVLAAVYYISRTVIRKLFDTTPRITEITARVYTVFFSLLALFSKALFFSHLLLPSNLLSVLLPIVTLLYSSYGITPIKIIPSLYSSSDHKRSGRTLSPPSTLPTFLVLFILSGTSDMLNIKNFWFFQQMQFYWDLGIRLCELFTQDEAFQKIINSKEQQFHIIITSAFFQDCVFGIAYMLDIPVIQMCSFGGTKWMDEWVGNPSPYAYVPNVFTDFGERMNFWQRVTNTLSEIYMKLGRAFYVIPQHDAILRKNFNSTNIPSISVLEKTTALLFINQHFSIGYPRPLMPNTVEIGGIHITPPRKLNADLQKFLDESPDGVIYFSMGSNLRSSNMKNVTKEAFLEAFSKLKQRVLWKWEADSLPGQPSNVKFGKWLPQSDILAHPNVRLFITQGGLMSTQEAIDRGVPIVGIPIYGDQRYNLARAVSFGIGIQLDYENITTESVMWALNEVLNNQSYRKNVQRISRIYRDQPLTPLQQAVYWTEYVIRHKGAPHLRSAALDLAWYQYFLLDVIAVLALVAVCVLVATQPHSPYPPLSYTAPLQTLYFSFPYFLSRKKV</sequence>
<dbReference type="EMBL" id="BLKM01012604">
    <property type="protein sequence ID" value="GFG37194.1"/>
    <property type="molecule type" value="Genomic_DNA"/>
</dbReference>
<keyword evidence="7" id="KW-1185">Reference proteome</keyword>
<keyword evidence="2" id="KW-0328">Glycosyltransferase</keyword>
<dbReference type="Gene3D" id="3.40.50.2000">
    <property type="entry name" value="Glycogen Phosphorylase B"/>
    <property type="match status" value="3"/>
</dbReference>
<evidence type="ECO:0000256" key="3">
    <source>
        <dbReference type="ARBA" id="ARBA00022679"/>
    </source>
</evidence>
<protein>
    <recommendedName>
        <fullName evidence="8">UDP-glycosyltransferases domain-containing protein</fullName>
    </recommendedName>
</protein>
<keyword evidence="4" id="KW-1133">Transmembrane helix</keyword>
<gene>
    <name evidence="6" type="ORF">Cfor_00642</name>
</gene>
<comment type="similarity">
    <text evidence="1">Belongs to the UDP-glycosyltransferase family.</text>
</comment>
<organism evidence="6 7">
    <name type="scientific">Coptotermes formosanus</name>
    <name type="common">Formosan subterranean termite</name>
    <dbReference type="NCBI Taxonomy" id="36987"/>
    <lineage>
        <taxon>Eukaryota</taxon>
        <taxon>Metazoa</taxon>
        <taxon>Ecdysozoa</taxon>
        <taxon>Arthropoda</taxon>
        <taxon>Hexapoda</taxon>
        <taxon>Insecta</taxon>
        <taxon>Pterygota</taxon>
        <taxon>Neoptera</taxon>
        <taxon>Polyneoptera</taxon>
        <taxon>Dictyoptera</taxon>
        <taxon>Blattodea</taxon>
        <taxon>Blattoidea</taxon>
        <taxon>Termitoidae</taxon>
        <taxon>Rhinotermitidae</taxon>
        <taxon>Coptotermes</taxon>
    </lineage>
</organism>
<evidence type="ECO:0000256" key="2">
    <source>
        <dbReference type="ARBA" id="ARBA00022676"/>
    </source>
</evidence>
<dbReference type="InterPro" id="IPR050271">
    <property type="entry name" value="UDP-glycosyltransferase"/>
</dbReference>
<keyword evidence="5" id="KW-0732">Signal</keyword>
<dbReference type="Pfam" id="PF00201">
    <property type="entry name" value="UDPGT"/>
    <property type="match status" value="2"/>
</dbReference>
<dbReference type="InterPro" id="IPR035595">
    <property type="entry name" value="UDP_glycos_trans_CS"/>
</dbReference>
<dbReference type="CDD" id="cd03784">
    <property type="entry name" value="GT1_Gtf-like"/>
    <property type="match status" value="2"/>
</dbReference>
<keyword evidence="4" id="KW-0812">Transmembrane</keyword>
<evidence type="ECO:0000256" key="5">
    <source>
        <dbReference type="SAM" id="SignalP"/>
    </source>
</evidence>
<feature type="transmembrane region" description="Helical" evidence="4">
    <location>
        <begin position="654"/>
        <end position="674"/>
    </location>
</feature>
<feature type="transmembrane region" description="Helical" evidence="4">
    <location>
        <begin position="477"/>
        <end position="504"/>
    </location>
</feature>
<feature type="transmembrane region" description="Helical" evidence="4">
    <location>
        <begin position="552"/>
        <end position="574"/>
    </location>
</feature>
<dbReference type="FunFam" id="3.40.50.2000:FF:000050">
    <property type="entry name" value="UDP-glucuronosyltransferase"/>
    <property type="match status" value="2"/>
</dbReference>
<dbReference type="PROSITE" id="PS00375">
    <property type="entry name" value="UDPGT"/>
    <property type="match status" value="2"/>
</dbReference>
<evidence type="ECO:0000256" key="1">
    <source>
        <dbReference type="ARBA" id="ARBA00009995"/>
    </source>
</evidence>
<dbReference type="AlphaFoldDB" id="A0A6L2PYA4"/>
<feature type="chain" id="PRO_5027042813" description="UDP-glycosyltransferases domain-containing protein" evidence="5">
    <location>
        <begin position="24"/>
        <end position="1051"/>
    </location>
</feature>
<proteinExistence type="inferred from homology"/>
<feature type="transmembrane region" description="Helical" evidence="4">
    <location>
        <begin position="997"/>
        <end position="1020"/>
    </location>
</feature>
<feature type="signal peptide" evidence="5">
    <location>
        <begin position="1"/>
        <end position="23"/>
    </location>
</feature>
<evidence type="ECO:0008006" key="8">
    <source>
        <dbReference type="Google" id="ProtNLM"/>
    </source>
</evidence>
<keyword evidence="4" id="KW-0472">Membrane</keyword>
<evidence type="ECO:0000313" key="7">
    <source>
        <dbReference type="Proteomes" id="UP000502823"/>
    </source>
</evidence>
<dbReference type="InParanoid" id="A0A6L2PYA4"/>
<dbReference type="InterPro" id="IPR002213">
    <property type="entry name" value="UDP_glucos_trans"/>
</dbReference>
<feature type="transmembrane region" description="Helical" evidence="4">
    <location>
        <begin position="525"/>
        <end position="546"/>
    </location>
</feature>
<dbReference type="OrthoDB" id="5835829at2759"/>
<keyword evidence="3" id="KW-0808">Transferase</keyword>
<accession>A0A6L2PYA4</accession>
<evidence type="ECO:0000256" key="4">
    <source>
        <dbReference type="SAM" id="Phobius"/>
    </source>
</evidence>